<feature type="compositionally biased region" description="Low complexity" evidence="5">
    <location>
        <begin position="488"/>
        <end position="497"/>
    </location>
</feature>
<evidence type="ECO:0000256" key="2">
    <source>
        <dbReference type="ARBA" id="ARBA00022741"/>
    </source>
</evidence>
<evidence type="ECO:0000256" key="1">
    <source>
        <dbReference type="ARBA" id="ARBA00012513"/>
    </source>
</evidence>
<evidence type="ECO:0000313" key="8">
    <source>
        <dbReference type="Proteomes" id="UP001165085"/>
    </source>
</evidence>
<feature type="binding site" evidence="4">
    <location>
        <position position="171"/>
    </location>
    <ligand>
        <name>ATP</name>
        <dbReference type="ChEBI" id="CHEBI:30616"/>
    </ligand>
</feature>
<dbReference type="AlphaFoldDB" id="A0A9W7C3F4"/>
<dbReference type="InterPro" id="IPR017441">
    <property type="entry name" value="Protein_kinase_ATP_BS"/>
</dbReference>
<dbReference type="EC" id="2.7.11.1" evidence="1"/>
<dbReference type="SUPFAM" id="SSF48371">
    <property type="entry name" value="ARM repeat"/>
    <property type="match status" value="1"/>
</dbReference>
<keyword evidence="2 4" id="KW-0547">Nucleotide-binding</keyword>
<proteinExistence type="predicted"/>
<dbReference type="GO" id="GO:0005524">
    <property type="term" value="F:ATP binding"/>
    <property type="evidence" value="ECO:0007669"/>
    <property type="project" value="UniProtKB-UniRule"/>
</dbReference>
<feature type="compositionally biased region" description="Pro residues" evidence="5">
    <location>
        <begin position="517"/>
        <end position="532"/>
    </location>
</feature>
<accession>A0A9W7C3F4</accession>
<feature type="domain" description="Protein kinase" evidence="6">
    <location>
        <begin position="142"/>
        <end position="398"/>
    </location>
</feature>
<evidence type="ECO:0000313" key="7">
    <source>
        <dbReference type="EMBL" id="GMI02075.1"/>
    </source>
</evidence>
<feature type="compositionally biased region" description="Polar residues" evidence="5">
    <location>
        <begin position="592"/>
        <end position="607"/>
    </location>
</feature>
<keyword evidence="3 4" id="KW-0067">ATP-binding</keyword>
<dbReference type="CDD" id="cd06627">
    <property type="entry name" value="STKc_Cdc7_like"/>
    <property type="match status" value="1"/>
</dbReference>
<name>A0A9W7C3F4_9STRA</name>
<dbReference type="Proteomes" id="UP001165085">
    <property type="component" value="Unassembled WGS sequence"/>
</dbReference>
<feature type="region of interest" description="Disordered" evidence="5">
    <location>
        <begin position="488"/>
        <end position="649"/>
    </location>
</feature>
<dbReference type="PROSITE" id="PS50011">
    <property type="entry name" value="PROTEIN_KINASE_DOM"/>
    <property type="match status" value="1"/>
</dbReference>
<gene>
    <name evidence="7" type="ORF">TrST_g8794</name>
</gene>
<feature type="compositionally biased region" description="Low complexity" evidence="5">
    <location>
        <begin position="533"/>
        <end position="551"/>
    </location>
</feature>
<dbReference type="InterPro" id="IPR008271">
    <property type="entry name" value="Ser/Thr_kinase_AS"/>
</dbReference>
<comment type="caution">
    <text evidence="7">The sequence shown here is derived from an EMBL/GenBank/DDBJ whole genome shotgun (WGS) entry which is preliminary data.</text>
</comment>
<dbReference type="PROSITE" id="PS00108">
    <property type="entry name" value="PROTEIN_KINASE_ST"/>
    <property type="match status" value="1"/>
</dbReference>
<feature type="compositionally biased region" description="Pro residues" evidence="5">
    <location>
        <begin position="84"/>
        <end position="115"/>
    </location>
</feature>
<evidence type="ECO:0000259" key="6">
    <source>
        <dbReference type="PROSITE" id="PS50011"/>
    </source>
</evidence>
<dbReference type="InterPro" id="IPR016024">
    <property type="entry name" value="ARM-type_fold"/>
</dbReference>
<dbReference type="SMART" id="SM00220">
    <property type="entry name" value="S_TKc"/>
    <property type="match status" value="1"/>
</dbReference>
<dbReference type="PANTHER" id="PTHR48012">
    <property type="entry name" value="STERILE20-LIKE KINASE, ISOFORM B-RELATED"/>
    <property type="match status" value="1"/>
</dbReference>
<feature type="region of interest" description="Disordered" evidence="5">
    <location>
        <begin position="1"/>
        <end position="137"/>
    </location>
</feature>
<dbReference type="InterPro" id="IPR011989">
    <property type="entry name" value="ARM-like"/>
</dbReference>
<protein>
    <recommendedName>
        <fullName evidence="1">non-specific serine/threonine protein kinase</fullName>
        <ecNumber evidence="1">2.7.11.1</ecNumber>
    </recommendedName>
</protein>
<organism evidence="7 8">
    <name type="scientific">Triparma strigata</name>
    <dbReference type="NCBI Taxonomy" id="1606541"/>
    <lineage>
        <taxon>Eukaryota</taxon>
        <taxon>Sar</taxon>
        <taxon>Stramenopiles</taxon>
        <taxon>Ochrophyta</taxon>
        <taxon>Bolidophyceae</taxon>
        <taxon>Parmales</taxon>
        <taxon>Triparmaceae</taxon>
        <taxon>Triparma</taxon>
    </lineage>
</organism>
<evidence type="ECO:0000256" key="5">
    <source>
        <dbReference type="SAM" id="MobiDB-lite"/>
    </source>
</evidence>
<dbReference type="GO" id="GO:0004674">
    <property type="term" value="F:protein serine/threonine kinase activity"/>
    <property type="evidence" value="ECO:0007669"/>
    <property type="project" value="UniProtKB-EC"/>
</dbReference>
<dbReference type="GO" id="GO:0005737">
    <property type="term" value="C:cytoplasm"/>
    <property type="evidence" value="ECO:0007669"/>
    <property type="project" value="TreeGrafter"/>
</dbReference>
<evidence type="ECO:0000256" key="4">
    <source>
        <dbReference type="PROSITE-ProRule" id="PRU10141"/>
    </source>
</evidence>
<dbReference type="Gene3D" id="1.10.510.10">
    <property type="entry name" value="Transferase(Phosphotransferase) domain 1"/>
    <property type="match status" value="1"/>
</dbReference>
<dbReference type="EMBL" id="BRXY01000590">
    <property type="protein sequence ID" value="GMI02075.1"/>
    <property type="molecule type" value="Genomic_DNA"/>
</dbReference>
<dbReference type="SUPFAM" id="SSF56112">
    <property type="entry name" value="Protein kinase-like (PK-like)"/>
    <property type="match status" value="1"/>
</dbReference>
<evidence type="ECO:0000256" key="3">
    <source>
        <dbReference type="ARBA" id="ARBA00022840"/>
    </source>
</evidence>
<dbReference type="Pfam" id="PF00069">
    <property type="entry name" value="Pkinase"/>
    <property type="match status" value="1"/>
</dbReference>
<dbReference type="PROSITE" id="PS00107">
    <property type="entry name" value="PROTEIN_KINASE_ATP"/>
    <property type="match status" value="1"/>
</dbReference>
<feature type="compositionally biased region" description="Polar residues" evidence="5">
    <location>
        <begin position="51"/>
        <end position="67"/>
    </location>
</feature>
<feature type="compositionally biased region" description="Low complexity" evidence="5">
    <location>
        <begin position="38"/>
        <end position="49"/>
    </location>
</feature>
<dbReference type="PANTHER" id="PTHR48012:SF26">
    <property type="entry name" value="SERINE_THREONINE-PROTEIN KINASE DDB_G0283821-RELATED"/>
    <property type="match status" value="1"/>
</dbReference>
<keyword evidence="8" id="KW-1185">Reference proteome</keyword>
<dbReference type="Gene3D" id="1.25.10.10">
    <property type="entry name" value="Leucine-rich Repeat Variant"/>
    <property type="match status" value="1"/>
</dbReference>
<sequence>MWRSLTRSTSTDGVNELEPPTVPANNLKSSSPIPPPSSKSSSSPSSKLSTQEDGSATPPSSGPSNLSAPPPAVNTERPSLSSSPPSPSAHPQVPSPPKDVPPPNSSSASPPPPSSWTPSLPSRRKKKKEAIKLQSTSTKATYQLGEKIGKGGGGVVSVALNLDSGKVVAIKTLKLTNAQATAPIQTEVELLKKLIHPNIVNYIDSIRSDDSLHIVLEYMENGSLRSLCDKFDGFSESLVAIYITQVLHGLTYLHEQGVLHRDIKGANILTTKDGSVKLADFGVAMNLTDAGNSAEGDTNDNDVVGSPYWMAPEVIEMQCPTASCDIWSLGCTIIELLTGKPPYMELEPMAALFRIVQDDHPPMPAGVSDSLKDFLLLCFKKDPNMRTSAAELLSHQWLQNPQSHIKRTEYLLRESEAGNTEGAGWDSVVETLRLYARGSIERHPGDDDQLGLSLEDSISIVPPPISEDPASNSSGAFKVLRSLSRGMLMMGSSPSPTQDRKQPPPPPPLLSSSPNDPSTPPTSQPEVPPDLVPPDSSEPVPTTSPSTPLPTDKNANLDSQDQPPPISFSPTLLADNKNKHSPPRQPTVLQRMASSPSTLPSPITKQSPPNPTDSPLLLPKTSILETEPIHDPAPSGLPPHPDVDSEMQKKENQIKQTKLSDEILTLIASLQPGCDESTIVRTCRQLLKIFNEHPELPHHFVMHHGVIPIMELLEVSKLRSESIMDRIEVPGVRSLKALPAVLQVVNKIIEDNLIVQEHLSLVGMIPVMVKIADGIYSSISARYVNRTGNLHLEAAKFVDQVCKTSQLTLQMFIAGGGLPLLVKHFTLSSDLRRSPDIEKIVGIGIDGVLHVFSLQSIRRDDFCHLFVKLGLLPHLVVGFRNFLGNLLEGGKETPTAVIDNSWEWLRKLGVILTIFAQSDPLVKERMAIENVCLGILNPFISLSLTNQLTTKVSFKRFSNLIVVLLKCVRALSVEPKTLKKLDREQAIVTLMPLLEQKQPAYDNKIFDEAIECMYYLCRIDRNRQELAARNGLIQHLKGCITQNKIHLHQFSFPLICDLAYTSAQTREELWRCDGVVFYLSILQHNKWRISALNALTVWLANDIDRVEPVLTLPNNSEILIKCFVECLTVKEAKDGEGGKDEIRSFDQICEALLRLSIKSPRLSVILGRDKIFVNHLVSRLESDHVMSTLARMCLLKMLGQIMNTETYTEHGIFPILRRLASDESQILISAISKNLMKRVASQFSPIKRQR</sequence>
<feature type="compositionally biased region" description="Polar residues" evidence="5">
    <location>
        <begin position="1"/>
        <end position="13"/>
    </location>
</feature>
<dbReference type="OrthoDB" id="8693905at2759"/>
<dbReference type="InterPro" id="IPR011009">
    <property type="entry name" value="Kinase-like_dom_sf"/>
</dbReference>
<dbReference type="InterPro" id="IPR050629">
    <property type="entry name" value="STE20/SPS1-PAK"/>
</dbReference>
<reference evidence="8" key="1">
    <citation type="journal article" date="2023" name="Commun. Biol.">
        <title>Genome analysis of Parmales, the sister group of diatoms, reveals the evolutionary specialization of diatoms from phago-mixotrophs to photoautotrophs.</title>
        <authorList>
            <person name="Ban H."/>
            <person name="Sato S."/>
            <person name="Yoshikawa S."/>
            <person name="Yamada K."/>
            <person name="Nakamura Y."/>
            <person name="Ichinomiya M."/>
            <person name="Sato N."/>
            <person name="Blanc-Mathieu R."/>
            <person name="Endo H."/>
            <person name="Kuwata A."/>
            <person name="Ogata H."/>
        </authorList>
    </citation>
    <scope>NUCLEOTIDE SEQUENCE [LARGE SCALE GENOMIC DNA]</scope>
    <source>
        <strain evidence="8">NIES 3701</strain>
    </source>
</reference>
<dbReference type="InterPro" id="IPR000719">
    <property type="entry name" value="Prot_kinase_dom"/>
</dbReference>